<organism evidence="1 2">
    <name type="scientific">Sphingomonas lacunae</name>
    <dbReference type="NCBI Taxonomy" id="2698828"/>
    <lineage>
        <taxon>Bacteria</taxon>
        <taxon>Pseudomonadati</taxon>
        <taxon>Pseudomonadota</taxon>
        <taxon>Alphaproteobacteria</taxon>
        <taxon>Sphingomonadales</taxon>
        <taxon>Sphingomonadaceae</taxon>
        <taxon>Sphingomonas</taxon>
    </lineage>
</organism>
<evidence type="ECO:0000313" key="1">
    <source>
        <dbReference type="EMBL" id="QJQ31821.1"/>
    </source>
</evidence>
<evidence type="ECO:0008006" key="3">
    <source>
        <dbReference type="Google" id="ProtNLM"/>
    </source>
</evidence>
<accession>A0A6M4AXV8</accession>
<dbReference type="Pfam" id="PF19821">
    <property type="entry name" value="Phage_capsid_2"/>
    <property type="match status" value="1"/>
</dbReference>
<name>A0A6M4AXV8_9SPHN</name>
<dbReference type="InterPro" id="IPR045565">
    <property type="entry name" value="Phage_capsid_2"/>
</dbReference>
<gene>
    <name evidence="1" type="ORF">GV829_04630</name>
</gene>
<dbReference type="Proteomes" id="UP000503018">
    <property type="component" value="Chromosome"/>
</dbReference>
<sequence length="302" mass="33378">MSQFVTATHRETYGSNMRMALQQRVPKLLSAITTRTVSGEMHKIEDVVGAVNVQRKQTRHANTTYNDTPHDGRWLGMPEPIFYADLVDKEDKLASGIDIEGGYTKAGAMAIARGTDDAIIGGFFNPAQTGKKGTILTPFDTSNIVPYTEGATDGMNVEKLAAAREILIGNDVDIDMDELYVALTSKQERQLFSDVTATSRDFGATGMEIREGKLSRLMGFNLIVIELQSPRFTNASLTVDGSSRRKNPFWAKSCMFGGMWEESFTSVDQLPTKHFSAQVYARRQFDACRTDEGGVGYIENVE</sequence>
<reference evidence="1 2" key="1">
    <citation type="submission" date="2020-01" db="EMBL/GenBank/DDBJ databases">
        <title>Sphingomonas sp. strain CSW-10.</title>
        <authorList>
            <person name="Chen W.-M."/>
        </authorList>
    </citation>
    <scope>NUCLEOTIDE SEQUENCE [LARGE SCALE GENOMIC DNA]</scope>
    <source>
        <strain evidence="1 2">CSW-10</strain>
    </source>
</reference>
<dbReference type="AlphaFoldDB" id="A0A6M4AXV8"/>
<evidence type="ECO:0000313" key="2">
    <source>
        <dbReference type="Proteomes" id="UP000503018"/>
    </source>
</evidence>
<protein>
    <recommendedName>
        <fullName evidence="3">Phage major capsid protein</fullName>
    </recommendedName>
</protein>
<dbReference type="RefSeq" id="WP_169944301.1">
    <property type="nucleotide sequence ID" value="NZ_CP053015.1"/>
</dbReference>
<proteinExistence type="predicted"/>
<keyword evidence="2" id="KW-1185">Reference proteome</keyword>
<dbReference type="KEGG" id="slan:GV829_04630"/>
<dbReference type="EMBL" id="CP053015">
    <property type="protein sequence ID" value="QJQ31821.1"/>
    <property type="molecule type" value="Genomic_DNA"/>
</dbReference>